<evidence type="ECO:0000313" key="2">
    <source>
        <dbReference type="EMBL" id="KAF2197938.1"/>
    </source>
</evidence>
<keyword evidence="1" id="KW-0732">Signal</keyword>
<dbReference type="AlphaFoldDB" id="A0A9P4JK18"/>
<organism evidence="2 3">
    <name type="scientific">Delitschia confertaspora ATCC 74209</name>
    <dbReference type="NCBI Taxonomy" id="1513339"/>
    <lineage>
        <taxon>Eukaryota</taxon>
        <taxon>Fungi</taxon>
        <taxon>Dikarya</taxon>
        <taxon>Ascomycota</taxon>
        <taxon>Pezizomycotina</taxon>
        <taxon>Dothideomycetes</taxon>
        <taxon>Pleosporomycetidae</taxon>
        <taxon>Pleosporales</taxon>
        <taxon>Delitschiaceae</taxon>
        <taxon>Delitschia</taxon>
    </lineage>
</organism>
<feature type="signal peptide" evidence="1">
    <location>
        <begin position="1"/>
        <end position="18"/>
    </location>
</feature>
<comment type="caution">
    <text evidence="2">The sequence shown here is derived from an EMBL/GenBank/DDBJ whole genome shotgun (WGS) entry which is preliminary data.</text>
</comment>
<dbReference type="OrthoDB" id="3545468at2759"/>
<sequence length="215" mass="23930">MLSAHPLLLLLTPALATAYVYQPLPAITPIPLPSDSCQSYPGYIPSPPGFAPSLQFIVTSAEDPGAEGLYASSHVFNYQSGWSDEHLIMDLRKSRAFAKEAYRCHGGNVSTTYRQDGKSLSISRDNRNAYLTFNGGGWPLELYAHEEDGKRVEGVFLGSANQTTWGFYYERPTEDCQTLDYYQVKLLGLPLDESADMRAAADPEFRGFLRVVRFD</sequence>
<keyword evidence="3" id="KW-1185">Reference proteome</keyword>
<proteinExistence type="predicted"/>
<protein>
    <submittedName>
        <fullName evidence="2">Uncharacterized protein</fullName>
    </submittedName>
</protein>
<dbReference type="EMBL" id="ML994185">
    <property type="protein sequence ID" value="KAF2197938.1"/>
    <property type="molecule type" value="Genomic_DNA"/>
</dbReference>
<feature type="chain" id="PRO_5040369895" evidence="1">
    <location>
        <begin position="19"/>
        <end position="215"/>
    </location>
</feature>
<reference evidence="2" key="1">
    <citation type="journal article" date="2020" name="Stud. Mycol.">
        <title>101 Dothideomycetes genomes: a test case for predicting lifestyles and emergence of pathogens.</title>
        <authorList>
            <person name="Haridas S."/>
            <person name="Albert R."/>
            <person name="Binder M."/>
            <person name="Bloem J."/>
            <person name="Labutti K."/>
            <person name="Salamov A."/>
            <person name="Andreopoulos B."/>
            <person name="Baker S."/>
            <person name="Barry K."/>
            <person name="Bills G."/>
            <person name="Bluhm B."/>
            <person name="Cannon C."/>
            <person name="Castanera R."/>
            <person name="Culley D."/>
            <person name="Daum C."/>
            <person name="Ezra D."/>
            <person name="Gonzalez J."/>
            <person name="Henrissat B."/>
            <person name="Kuo A."/>
            <person name="Liang C."/>
            <person name="Lipzen A."/>
            <person name="Lutzoni F."/>
            <person name="Magnuson J."/>
            <person name="Mondo S."/>
            <person name="Nolan M."/>
            <person name="Ohm R."/>
            <person name="Pangilinan J."/>
            <person name="Park H.-J."/>
            <person name="Ramirez L."/>
            <person name="Alfaro M."/>
            <person name="Sun H."/>
            <person name="Tritt A."/>
            <person name="Yoshinaga Y."/>
            <person name="Zwiers L.-H."/>
            <person name="Turgeon B."/>
            <person name="Goodwin S."/>
            <person name="Spatafora J."/>
            <person name="Crous P."/>
            <person name="Grigoriev I."/>
        </authorList>
    </citation>
    <scope>NUCLEOTIDE SEQUENCE</scope>
    <source>
        <strain evidence="2">ATCC 74209</strain>
    </source>
</reference>
<dbReference type="Proteomes" id="UP000799536">
    <property type="component" value="Unassembled WGS sequence"/>
</dbReference>
<evidence type="ECO:0000313" key="3">
    <source>
        <dbReference type="Proteomes" id="UP000799536"/>
    </source>
</evidence>
<evidence type="ECO:0000256" key="1">
    <source>
        <dbReference type="SAM" id="SignalP"/>
    </source>
</evidence>
<gene>
    <name evidence="2" type="ORF">GQ43DRAFT_184315</name>
</gene>
<name>A0A9P4JK18_9PLEO</name>
<accession>A0A9P4JK18</accession>